<dbReference type="InterPro" id="IPR046373">
    <property type="entry name" value="Acyl-CoA_Oxase/DH_mid-dom_sf"/>
</dbReference>
<name>A0A926RW09_9BACL</name>
<evidence type="ECO:0000256" key="1">
    <source>
        <dbReference type="ARBA" id="ARBA00001974"/>
    </source>
</evidence>
<comment type="similarity">
    <text evidence="2 6">Belongs to the acyl-CoA dehydrogenase family.</text>
</comment>
<dbReference type="Pfam" id="PF00441">
    <property type="entry name" value="Acyl-CoA_dh_1"/>
    <property type="match status" value="1"/>
</dbReference>
<evidence type="ECO:0000256" key="4">
    <source>
        <dbReference type="ARBA" id="ARBA00022827"/>
    </source>
</evidence>
<dbReference type="Gene3D" id="1.10.540.10">
    <property type="entry name" value="Acyl-CoA dehydrogenase/oxidase, N-terminal domain"/>
    <property type="match status" value="1"/>
</dbReference>
<feature type="domain" description="Acyl-CoA dehydrogenase/oxidase C-terminal" evidence="7">
    <location>
        <begin position="231"/>
        <end position="379"/>
    </location>
</feature>
<feature type="domain" description="Acyl-CoA oxidase/dehydrogenase middle" evidence="8">
    <location>
        <begin position="122"/>
        <end position="219"/>
    </location>
</feature>
<dbReference type="FunFam" id="1.10.540.10:FF:000009">
    <property type="entry name" value="Probable acyl-CoA dehydrogenase"/>
    <property type="match status" value="1"/>
</dbReference>
<evidence type="ECO:0000256" key="6">
    <source>
        <dbReference type="RuleBase" id="RU362125"/>
    </source>
</evidence>
<protein>
    <submittedName>
        <fullName evidence="10">Acyl-CoA dehydrogenase family protein</fullName>
    </submittedName>
</protein>
<comment type="cofactor">
    <cofactor evidence="1 6">
        <name>FAD</name>
        <dbReference type="ChEBI" id="CHEBI:57692"/>
    </cofactor>
</comment>
<keyword evidence="3 6" id="KW-0285">Flavoprotein</keyword>
<dbReference type="InterPro" id="IPR009100">
    <property type="entry name" value="AcylCoA_DH/oxidase_NM_dom_sf"/>
</dbReference>
<evidence type="ECO:0000313" key="10">
    <source>
        <dbReference type="EMBL" id="MBD1370981.1"/>
    </source>
</evidence>
<dbReference type="SUPFAM" id="SSF56645">
    <property type="entry name" value="Acyl-CoA dehydrogenase NM domain-like"/>
    <property type="match status" value="1"/>
</dbReference>
<dbReference type="AlphaFoldDB" id="A0A926RW09"/>
<dbReference type="GO" id="GO:0050660">
    <property type="term" value="F:flavin adenine dinucleotide binding"/>
    <property type="evidence" value="ECO:0007669"/>
    <property type="project" value="InterPro"/>
</dbReference>
<dbReference type="PANTHER" id="PTHR43884:SF12">
    <property type="entry name" value="ISOVALERYL-COA DEHYDROGENASE, MITOCHONDRIAL-RELATED"/>
    <property type="match status" value="1"/>
</dbReference>
<dbReference type="Gene3D" id="1.20.140.10">
    <property type="entry name" value="Butyryl-CoA Dehydrogenase, subunit A, domain 3"/>
    <property type="match status" value="1"/>
</dbReference>
<dbReference type="InterPro" id="IPR006089">
    <property type="entry name" value="Acyl-CoA_DH_CS"/>
</dbReference>
<dbReference type="InterPro" id="IPR013786">
    <property type="entry name" value="AcylCoA_DH/ox_N"/>
</dbReference>
<keyword evidence="11" id="KW-1185">Reference proteome</keyword>
<evidence type="ECO:0000313" key="11">
    <source>
        <dbReference type="Proteomes" id="UP000661691"/>
    </source>
</evidence>
<accession>A0A926RW09</accession>
<dbReference type="Pfam" id="PF02771">
    <property type="entry name" value="Acyl-CoA_dh_N"/>
    <property type="match status" value="1"/>
</dbReference>
<dbReference type="InterPro" id="IPR037069">
    <property type="entry name" value="AcylCoA_DH/ox_N_sf"/>
</dbReference>
<comment type="caution">
    <text evidence="10">The sequence shown here is derived from an EMBL/GenBank/DDBJ whole genome shotgun (WGS) entry which is preliminary data.</text>
</comment>
<dbReference type="Gene3D" id="2.40.110.10">
    <property type="entry name" value="Butyryl-CoA Dehydrogenase, subunit A, domain 2"/>
    <property type="match status" value="1"/>
</dbReference>
<gene>
    <name evidence="10" type="ORF">IC620_01210</name>
</gene>
<evidence type="ECO:0000259" key="8">
    <source>
        <dbReference type="Pfam" id="PF02770"/>
    </source>
</evidence>
<dbReference type="Proteomes" id="UP000661691">
    <property type="component" value="Unassembled WGS sequence"/>
</dbReference>
<dbReference type="FunFam" id="1.20.140.10:FF:000001">
    <property type="entry name" value="Acyl-CoA dehydrogenase"/>
    <property type="match status" value="1"/>
</dbReference>
<dbReference type="InterPro" id="IPR036250">
    <property type="entry name" value="AcylCo_DH-like_C"/>
</dbReference>
<dbReference type="PROSITE" id="PS00073">
    <property type="entry name" value="ACYL_COA_DH_2"/>
    <property type="match status" value="1"/>
</dbReference>
<dbReference type="SUPFAM" id="SSF47203">
    <property type="entry name" value="Acyl-CoA dehydrogenase C-terminal domain-like"/>
    <property type="match status" value="1"/>
</dbReference>
<feature type="domain" description="Acyl-CoA dehydrogenase/oxidase N-terminal" evidence="9">
    <location>
        <begin position="8"/>
        <end position="118"/>
    </location>
</feature>
<dbReference type="EMBL" id="JACXAH010000002">
    <property type="protein sequence ID" value="MBD1370981.1"/>
    <property type="molecule type" value="Genomic_DNA"/>
</dbReference>
<dbReference type="RefSeq" id="WP_191141312.1">
    <property type="nucleotide sequence ID" value="NZ_JACXAH010000002.1"/>
</dbReference>
<evidence type="ECO:0000259" key="7">
    <source>
        <dbReference type="Pfam" id="PF00441"/>
    </source>
</evidence>
<dbReference type="PANTHER" id="PTHR43884">
    <property type="entry name" value="ACYL-COA DEHYDROGENASE"/>
    <property type="match status" value="1"/>
</dbReference>
<evidence type="ECO:0000256" key="2">
    <source>
        <dbReference type="ARBA" id="ARBA00009347"/>
    </source>
</evidence>
<reference evidence="10" key="1">
    <citation type="submission" date="2020-09" db="EMBL/GenBank/DDBJ databases">
        <title>A novel bacterium of genus Hazenella, isolated from South China Sea.</title>
        <authorList>
            <person name="Huang H."/>
            <person name="Mo K."/>
            <person name="Hu Y."/>
        </authorList>
    </citation>
    <scope>NUCLEOTIDE SEQUENCE</scope>
    <source>
        <strain evidence="10">IB182357</strain>
    </source>
</reference>
<dbReference type="GO" id="GO:0003995">
    <property type="term" value="F:acyl-CoA dehydrogenase activity"/>
    <property type="evidence" value="ECO:0007669"/>
    <property type="project" value="InterPro"/>
</dbReference>
<keyword evidence="5 6" id="KW-0560">Oxidoreductase</keyword>
<evidence type="ECO:0000256" key="5">
    <source>
        <dbReference type="ARBA" id="ARBA00023002"/>
    </source>
</evidence>
<dbReference type="InterPro" id="IPR009075">
    <property type="entry name" value="AcylCo_DH/oxidase_C"/>
</dbReference>
<dbReference type="Pfam" id="PF02770">
    <property type="entry name" value="Acyl-CoA_dh_M"/>
    <property type="match status" value="1"/>
</dbReference>
<proteinExistence type="inferred from homology"/>
<dbReference type="FunFam" id="2.40.110.10:FF:000002">
    <property type="entry name" value="Acyl-CoA dehydrogenase fadE12"/>
    <property type="match status" value="1"/>
</dbReference>
<dbReference type="InterPro" id="IPR006091">
    <property type="entry name" value="Acyl-CoA_Oxase/DH_mid-dom"/>
</dbReference>
<keyword evidence="4 6" id="KW-0274">FAD</keyword>
<evidence type="ECO:0000256" key="3">
    <source>
        <dbReference type="ARBA" id="ARBA00022630"/>
    </source>
</evidence>
<organism evidence="10 11">
    <name type="scientific">Polycladospora coralii</name>
    <dbReference type="NCBI Taxonomy" id="2771432"/>
    <lineage>
        <taxon>Bacteria</taxon>
        <taxon>Bacillati</taxon>
        <taxon>Bacillota</taxon>
        <taxon>Bacilli</taxon>
        <taxon>Bacillales</taxon>
        <taxon>Thermoactinomycetaceae</taxon>
        <taxon>Polycladospora</taxon>
    </lineage>
</organism>
<sequence>MNTPYIQSEHQILRESVRKFLNKEAKPYFDTWEKNRIVPRDFWIKMGEQGFLCPWLEESYGGIEADFAYSVVLVEELERMGTGLMGISLHSDVCVPYIYHYGNEEQKKKWLPGCTSGELITAVAMTEPGTGSDLANIKTTAILDGDHYVVNGQKTFISNGIHSDLIILVCKTDPHAVPAHAGISLLVVEADTPGFSRGRKLDKIGLHSQDTAELMFDDCRVPKANLLGIEGSGFKYLMEKLQPERLLATLMAQVSAEDALEMTLAYVKTRTAFGKPLSKQQHIQFKMADLATEVSIGRTYIDDLIVKHMQGVDVVTQVSMAKAWITEMAKRVTGECLQLHGGYGYMEEYPIARRYRDIPVSAIYAGTNEIMKMIIAKNLGL</sequence>
<evidence type="ECO:0000259" key="9">
    <source>
        <dbReference type="Pfam" id="PF02771"/>
    </source>
</evidence>